<evidence type="ECO:0000256" key="1">
    <source>
        <dbReference type="ARBA" id="ARBA00000077"/>
    </source>
</evidence>
<feature type="binding site" evidence="11">
    <location>
        <position position="133"/>
    </location>
    <ligand>
        <name>Mg(2+)</name>
        <dbReference type="ChEBI" id="CHEBI:18420"/>
        <label>2</label>
    </ligand>
</feature>
<dbReference type="PROSITE" id="PS50879">
    <property type="entry name" value="RNASE_H_1"/>
    <property type="match status" value="1"/>
</dbReference>
<dbReference type="NCBIfam" id="NF001236">
    <property type="entry name" value="PRK00203.1"/>
    <property type="match status" value="1"/>
</dbReference>
<dbReference type="HAMAP" id="MF_00042">
    <property type="entry name" value="RNase_H"/>
    <property type="match status" value="1"/>
</dbReference>
<sequence length="152" mass="17148">MKHVEVYIDGACSGNPGPGGWGALLRYGTIEKTIFGGEEQTTNNRMELTAAISALNCLKYPCKVDLYTDSVYVQKGISQWIYEWEQNGWLNSQKKSIKNVELWQKLAKAKNKHTVTLHWIKGHAGHKENEQVDKLAREALIAFKKPSKVSKS</sequence>
<evidence type="ECO:0000256" key="3">
    <source>
        <dbReference type="ARBA" id="ARBA00005300"/>
    </source>
</evidence>
<evidence type="ECO:0000256" key="4">
    <source>
        <dbReference type="ARBA" id="ARBA00011245"/>
    </source>
</evidence>
<dbReference type="RefSeq" id="WP_015272437.1">
    <property type="nucleotide sequence ID" value="NC_019907.1"/>
</dbReference>
<proteinExistence type="inferred from homology"/>
<name>L0ET71_LIBCB</name>
<organism evidence="13 14">
    <name type="scientific">Liberibacter crescens (strain BT-1)</name>
    <dbReference type="NCBI Taxonomy" id="1215343"/>
    <lineage>
        <taxon>Bacteria</taxon>
        <taxon>Pseudomonadati</taxon>
        <taxon>Pseudomonadota</taxon>
        <taxon>Alphaproteobacteria</taxon>
        <taxon>Hyphomicrobiales</taxon>
        <taxon>Rhizobiaceae</taxon>
        <taxon>Liberibacter</taxon>
    </lineage>
</organism>
<evidence type="ECO:0000256" key="7">
    <source>
        <dbReference type="ARBA" id="ARBA00022723"/>
    </source>
</evidence>
<feature type="binding site" evidence="11">
    <location>
        <position position="9"/>
    </location>
    <ligand>
        <name>Mg(2+)</name>
        <dbReference type="ChEBI" id="CHEBI:18420"/>
        <label>1</label>
    </ligand>
</feature>
<dbReference type="FunFam" id="3.30.420.10:FF:000089">
    <property type="entry name" value="Ribonuclease H"/>
    <property type="match status" value="1"/>
</dbReference>
<dbReference type="InterPro" id="IPR002156">
    <property type="entry name" value="RNaseH_domain"/>
</dbReference>
<dbReference type="InterPro" id="IPR050092">
    <property type="entry name" value="RNase_H"/>
</dbReference>
<comment type="catalytic activity">
    <reaction evidence="1 11">
        <text>Endonucleolytic cleavage to 5'-phosphomonoester.</text>
        <dbReference type="EC" id="3.1.26.4"/>
    </reaction>
</comment>
<dbReference type="Gene3D" id="3.30.420.10">
    <property type="entry name" value="Ribonuclease H-like superfamily/Ribonuclease H"/>
    <property type="match status" value="1"/>
</dbReference>
<evidence type="ECO:0000256" key="9">
    <source>
        <dbReference type="ARBA" id="ARBA00022801"/>
    </source>
</evidence>
<evidence type="ECO:0000313" key="14">
    <source>
        <dbReference type="Proteomes" id="UP000010799"/>
    </source>
</evidence>
<dbReference type="HOGENOM" id="CLU_030894_6_0_5"/>
<dbReference type="PANTHER" id="PTHR10642:SF26">
    <property type="entry name" value="RIBONUCLEASE H1"/>
    <property type="match status" value="1"/>
</dbReference>
<dbReference type="AlphaFoldDB" id="L0ET71"/>
<keyword evidence="8 11" id="KW-0255">Endonuclease</keyword>
<comment type="subcellular location">
    <subcellularLocation>
        <location evidence="11">Cytoplasm</location>
    </subcellularLocation>
</comment>
<feature type="binding site" evidence="11">
    <location>
        <position position="69"/>
    </location>
    <ligand>
        <name>Mg(2+)</name>
        <dbReference type="ChEBI" id="CHEBI:18420"/>
        <label>1</label>
    </ligand>
</feature>
<reference evidence="13 14" key="1">
    <citation type="journal article" date="2012" name="Stand. Genomic Sci.">
        <title>Complete genome sequence of Liberibacter crescens BT-1.</title>
        <authorList>
            <person name="Leonard M.T."/>
            <person name="Fagen J.R."/>
            <person name="Davis-Richardson A.G."/>
            <person name="Davis M.J."/>
            <person name="Triplett E.W."/>
        </authorList>
    </citation>
    <scope>NUCLEOTIDE SEQUENCE [LARGE SCALE GENOMIC DNA]</scope>
    <source>
        <strain evidence="13 14">BT-1</strain>
    </source>
</reference>
<dbReference type="GO" id="GO:0005737">
    <property type="term" value="C:cytoplasm"/>
    <property type="evidence" value="ECO:0007669"/>
    <property type="project" value="UniProtKB-SubCell"/>
</dbReference>
<keyword evidence="9 11" id="KW-0378">Hydrolase</keyword>
<comment type="cofactor">
    <cofactor evidence="11">
        <name>Mg(2+)</name>
        <dbReference type="ChEBI" id="CHEBI:18420"/>
    </cofactor>
    <text evidence="11">Binds 1 Mg(2+) ion per subunit. May bind a second metal ion at a regulatory site, or after substrate binding.</text>
</comment>
<evidence type="ECO:0000256" key="8">
    <source>
        <dbReference type="ARBA" id="ARBA00022759"/>
    </source>
</evidence>
<evidence type="ECO:0000256" key="2">
    <source>
        <dbReference type="ARBA" id="ARBA00004065"/>
    </source>
</evidence>
<comment type="subunit">
    <text evidence="4 11">Monomer.</text>
</comment>
<dbReference type="GO" id="GO:0000287">
    <property type="term" value="F:magnesium ion binding"/>
    <property type="evidence" value="ECO:0007669"/>
    <property type="project" value="UniProtKB-UniRule"/>
</dbReference>
<dbReference type="SUPFAM" id="SSF53098">
    <property type="entry name" value="Ribonuclease H-like"/>
    <property type="match status" value="1"/>
</dbReference>
<keyword evidence="14" id="KW-1185">Reference proteome</keyword>
<dbReference type="InterPro" id="IPR022892">
    <property type="entry name" value="RNaseHI"/>
</dbReference>
<dbReference type="PANTHER" id="PTHR10642">
    <property type="entry name" value="RIBONUCLEASE H1"/>
    <property type="match status" value="1"/>
</dbReference>
<gene>
    <name evidence="11" type="primary">rnhA</name>
    <name evidence="13" type="ordered locus">B488_00170</name>
</gene>
<accession>L0ET71</accession>
<evidence type="ECO:0000256" key="6">
    <source>
        <dbReference type="ARBA" id="ARBA00022722"/>
    </source>
</evidence>
<feature type="domain" description="RNase H type-1" evidence="12">
    <location>
        <begin position="1"/>
        <end position="141"/>
    </location>
</feature>
<dbReference type="PATRIC" id="fig|1215343.11.peg.18"/>
<keyword evidence="6 11" id="KW-0540">Nuclease</keyword>
<dbReference type="CDD" id="cd09278">
    <property type="entry name" value="RNase_HI_prokaryote_like"/>
    <property type="match status" value="1"/>
</dbReference>
<dbReference type="EMBL" id="CP003789">
    <property type="protein sequence ID" value="AGA64010.1"/>
    <property type="molecule type" value="Genomic_DNA"/>
</dbReference>
<dbReference type="KEGG" id="lcc:B488_00170"/>
<dbReference type="STRING" id="1215343.B488_00170"/>
<dbReference type="InterPro" id="IPR036397">
    <property type="entry name" value="RNaseH_sf"/>
</dbReference>
<keyword evidence="7 11" id="KW-0479">Metal-binding</keyword>
<dbReference type="GO" id="GO:0043137">
    <property type="term" value="P:DNA replication, removal of RNA primer"/>
    <property type="evidence" value="ECO:0007669"/>
    <property type="project" value="TreeGrafter"/>
</dbReference>
<evidence type="ECO:0000256" key="11">
    <source>
        <dbReference type="HAMAP-Rule" id="MF_00042"/>
    </source>
</evidence>
<dbReference type="EC" id="3.1.26.4" evidence="5 11"/>
<keyword evidence="11" id="KW-0963">Cytoplasm</keyword>
<dbReference type="Proteomes" id="UP000010799">
    <property type="component" value="Chromosome"/>
</dbReference>
<dbReference type="eggNOG" id="COG0328">
    <property type="taxonomic scope" value="Bacteria"/>
</dbReference>
<evidence type="ECO:0000259" key="12">
    <source>
        <dbReference type="PROSITE" id="PS50879"/>
    </source>
</evidence>
<dbReference type="GO" id="GO:0004523">
    <property type="term" value="F:RNA-DNA hybrid ribonuclease activity"/>
    <property type="evidence" value="ECO:0007669"/>
    <property type="project" value="UniProtKB-UniRule"/>
</dbReference>
<comment type="similarity">
    <text evidence="3 11">Belongs to the RNase H family.</text>
</comment>
<dbReference type="InterPro" id="IPR012337">
    <property type="entry name" value="RNaseH-like_sf"/>
</dbReference>
<comment type="function">
    <text evidence="2 11">Endonuclease that specifically degrades the RNA of RNA-DNA hybrids.</text>
</comment>
<keyword evidence="10 11" id="KW-0460">Magnesium</keyword>
<feature type="binding site" evidence="11">
    <location>
        <position position="9"/>
    </location>
    <ligand>
        <name>Mg(2+)</name>
        <dbReference type="ChEBI" id="CHEBI:18420"/>
        <label>2</label>
    </ligand>
</feature>
<evidence type="ECO:0000256" key="10">
    <source>
        <dbReference type="ARBA" id="ARBA00022842"/>
    </source>
</evidence>
<protein>
    <recommendedName>
        <fullName evidence="5 11">Ribonuclease H</fullName>
        <shortName evidence="11">RNase H</shortName>
        <ecNumber evidence="5 11">3.1.26.4</ecNumber>
    </recommendedName>
</protein>
<dbReference type="GO" id="GO:0003676">
    <property type="term" value="F:nucleic acid binding"/>
    <property type="evidence" value="ECO:0007669"/>
    <property type="project" value="InterPro"/>
</dbReference>
<evidence type="ECO:0000313" key="13">
    <source>
        <dbReference type="EMBL" id="AGA64010.1"/>
    </source>
</evidence>
<feature type="binding site" evidence="11">
    <location>
        <position position="47"/>
    </location>
    <ligand>
        <name>Mg(2+)</name>
        <dbReference type="ChEBI" id="CHEBI:18420"/>
        <label>1</label>
    </ligand>
</feature>
<evidence type="ECO:0000256" key="5">
    <source>
        <dbReference type="ARBA" id="ARBA00012180"/>
    </source>
</evidence>
<dbReference type="Pfam" id="PF00075">
    <property type="entry name" value="RNase_H"/>
    <property type="match status" value="1"/>
</dbReference>